<dbReference type="Proteomes" id="UP000178323">
    <property type="component" value="Unassembled WGS sequence"/>
</dbReference>
<name>A0A1F5S4A5_9BACT</name>
<dbReference type="EMBL" id="MFFS01000060">
    <property type="protein sequence ID" value="OGF21514.1"/>
    <property type="molecule type" value="Genomic_DNA"/>
</dbReference>
<evidence type="ECO:0000256" key="1">
    <source>
        <dbReference type="SAM" id="Phobius"/>
    </source>
</evidence>
<dbReference type="AlphaFoldDB" id="A0A1F5S4A5"/>
<keyword evidence="1" id="KW-0472">Membrane</keyword>
<organism evidence="2 3">
    <name type="scientific">Candidatus Falkowbacteria bacterium RBG_13_39_14</name>
    <dbReference type="NCBI Taxonomy" id="1797985"/>
    <lineage>
        <taxon>Bacteria</taxon>
        <taxon>Candidatus Falkowiibacteriota</taxon>
    </lineage>
</organism>
<gene>
    <name evidence="2" type="ORF">A2Y83_04560</name>
</gene>
<protein>
    <submittedName>
        <fullName evidence="2">Uncharacterized protein</fullName>
    </submittedName>
</protein>
<reference evidence="2 3" key="1">
    <citation type="journal article" date="2016" name="Nat. Commun.">
        <title>Thousands of microbial genomes shed light on interconnected biogeochemical processes in an aquifer system.</title>
        <authorList>
            <person name="Anantharaman K."/>
            <person name="Brown C.T."/>
            <person name="Hug L.A."/>
            <person name="Sharon I."/>
            <person name="Castelle C.J."/>
            <person name="Probst A.J."/>
            <person name="Thomas B.C."/>
            <person name="Singh A."/>
            <person name="Wilkins M.J."/>
            <person name="Karaoz U."/>
            <person name="Brodie E.L."/>
            <person name="Williams K.H."/>
            <person name="Hubbard S.S."/>
            <person name="Banfield J.F."/>
        </authorList>
    </citation>
    <scope>NUCLEOTIDE SEQUENCE [LARGE SCALE GENOMIC DNA]</scope>
</reference>
<keyword evidence="1" id="KW-0812">Transmembrane</keyword>
<keyword evidence="1" id="KW-1133">Transmembrane helix</keyword>
<evidence type="ECO:0000313" key="2">
    <source>
        <dbReference type="EMBL" id="OGF21514.1"/>
    </source>
</evidence>
<feature type="transmembrane region" description="Helical" evidence="1">
    <location>
        <begin position="28"/>
        <end position="58"/>
    </location>
</feature>
<proteinExistence type="predicted"/>
<accession>A0A1F5S4A5</accession>
<evidence type="ECO:0000313" key="3">
    <source>
        <dbReference type="Proteomes" id="UP000178323"/>
    </source>
</evidence>
<comment type="caution">
    <text evidence="2">The sequence shown here is derived from an EMBL/GenBank/DDBJ whole genome shotgun (WGS) entry which is preliminary data.</text>
</comment>
<sequence length="67" mass="7879">MKWFNFSAAWKALKKSIVILPKRIWNNPVLICVLTGTIFLFLSYGIHWLIFFCIIGPLEIKLLERRG</sequence>